<reference evidence="4" key="1">
    <citation type="submission" date="2016-10" db="EMBL/GenBank/DDBJ databases">
        <authorList>
            <person name="Varghese N."/>
            <person name="Submissions S."/>
        </authorList>
    </citation>
    <scope>NUCLEOTIDE SEQUENCE [LARGE SCALE GENOMIC DNA]</scope>
    <source>
        <strain evidence="4">DSM 44675</strain>
    </source>
</reference>
<keyword evidence="2" id="KW-0560">Oxidoreductase</keyword>
<comment type="similarity">
    <text evidence="1">Belongs to the short-chain dehydrogenases/reductases (SDR) family.</text>
</comment>
<gene>
    <name evidence="3" type="ORF">SAMN05444583_103308</name>
</gene>
<dbReference type="SUPFAM" id="SSF51735">
    <property type="entry name" value="NAD(P)-binding Rossmann-fold domains"/>
    <property type="match status" value="1"/>
</dbReference>
<name>A0A1H7JVP5_9NOCA</name>
<evidence type="ECO:0000313" key="3">
    <source>
        <dbReference type="EMBL" id="SEK78434.1"/>
    </source>
</evidence>
<dbReference type="GO" id="GO:0016491">
    <property type="term" value="F:oxidoreductase activity"/>
    <property type="evidence" value="ECO:0007669"/>
    <property type="project" value="UniProtKB-KW"/>
</dbReference>
<dbReference type="RefSeq" id="WP_072750998.1">
    <property type="nucleotide sequence ID" value="NZ_FOAW01000003.1"/>
</dbReference>
<evidence type="ECO:0000256" key="2">
    <source>
        <dbReference type="ARBA" id="ARBA00023002"/>
    </source>
</evidence>
<proteinExistence type="inferred from homology"/>
<dbReference type="Pfam" id="PF00106">
    <property type="entry name" value="adh_short"/>
    <property type="match status" value="1"/>
</dbReference>
<dbReference type="PANTHER" id="PTHR24321:SF8">
    <property type="entry name" value="ESTRADIOL 17-BETA-DEHYDROGENASE 8-RELATED"/>
    <property type="match status" value="1"/>
</dbReference>
<sequence>MTESGRSVLLTGGTGGLGVAVTGRLLADGWRVVVPWIAEKEVERLDPHPSLVLSRADLFDPASVAEVAALAGGDERAPLRAVVNLVGGFASGARVHESPIEDFESMLRLNLRPLYLCTQAALPFLIDAGGGSVVAMSTKAAFAPFSGASGYVTSKAAVWAFISALAVEYRDEGIRANAVLPSVIDTPGNRASQPGSSRKGWVAPEAIAEVIAFLCGDSSAAVTGAQVPVPGVG</sequence>
<dbReference type="OrthoDB" id="9797538at2"/>
<protein>
    <submittedName>
        <fullName evidence="3">NAD(P)-dependent dehydrogenase, short-chain alcohol dehydrogenase family</fullName>
    </submittedName>
</protein>
<organism evidence="3 4">
    <name type="scientific">Rhodococcus maanshanensis</name>
    <dbReference type="NCBI Taxonomy" id="183556"/>
    <lineage>
        <taxon>Bacteria</taxon>
        <taxon>Bacillati</taxon>
        <taxon>Actinomycetota</taxon>
        <taxon>Actinomycetes</taxon>
        <taxon>Mycobacteriales</taxon>
        <taxon>Nocardiaceae</taxon>
        <taxon>Rhodococcus</taxon>
    </lineage>
</organism>
<keyword evidence="4" id="KW-1185">Reference proteome</keyword>
<dbReference type="InterPro" id="IPR002347">
    <property type="entry name" value="SDR_fam"/>
</dbReference>
<evidence type="ECO:0000256" key="1">
    <source>
        <dbReference type="ARBA" id="ARBA00006484"/>
    </source>
</evidence>
<evidence type="ECO:0000313" key="4">
    <source>
        <dbReference type="Proteomes" id="UP000198677"/>
    </source>
</evidence>
<dbReference type="InterPro" id="IPR036291">
    <property type="entry name" value="NAD(P)-bd_dom_sf"/>
</dbReference>
<dbReference type="EMBL" id="FOAW01000003">
    <property type="protein sequence ID" value="SEK78434.1"/>
    <property type="molecule type" value="Genomic_DNA"/>
</dbReference>
<dbReference type="Gene3D" id="3.40.50.720">
    <property type="entry name" value="NAD(P)-binding Rossmann-like Domain"/>
    <property type="match status" value="1"/>
</dbReference>
<dbReference type="PANTHER" id="PTHR24321">
    <property type="entry name" value="DEHYDROGENASES, SHORT CHAIN"/>
    <property type="match status" value="1"/>
</dbReference>
<dbReference type="AlphaFoldDB" id="A0A1H7JVP5"/>
<dbReference type="PRINTS" id="PR00081">
    <property type="entry name" value="GDHRDH"/>
</dbReference>
<accession>A0A1H7JVP5</accession>
<dbReference type="Proteomes" id="UP000198677">
    <property type="component" value="Unassembled WGS sequence"/>
</dbReference>